<dbReference type="AlphaFoldDB" id="A0AAD1M152"/>
<dbReference type="EMBL" id="AP022314">
    <property type="protein sequence ID" value="BBU22719.1"/>
    <property type="molecule type" value="Genomic_DNA"/>
</dbReference>
<dbReference type="KEGG" id="mxe:MYXE_25090"/>
<reference evidence="1 2" key="1">
    <citation type="submission" date="2019-12" db="EMBL/GenBank/DDBJ databases">
        <title>Complete genome sequence of Mycolicibacterium xenopi str. JCM15661T.</title>
        <authorList>
            <person name="Yoshida M."/>
            <person name="Fukano H."/>
            <person name="Asakura T."/>
            <person name="Hoshino Y."/>
        </authorList>
    </citation>
    <scope>NUCLEOTIDE SEQUENCE [LARGE SCALE GENOMIC DNA]</scope>
    <source>
        <strain evidence="1 2">JCM 15661T</strain>
    </source>
</reference>
<gene>
    <name evidence="1" type="ORF">MYXE_25090</name>
</gene>
<protein>
    <recommendedName>
        <fullName evidence="3">Lipoprotein lppJ</fullName>
    </recommendedName>
</protein>
<evidence type="ECO:0000313" key="2">
    <source>
        <dbReference type="Proteomes" id="UP000464624"/>
    </source>
</evidence>
<evidence type="ECO:0000313" key="1">
    <source>
        <dbReference type="EMBL" id="BBU22719.1"/>
    </source>
</evidence>
<proteinExistence type="predicted"/>
<accession>A0AAD1M152</accession>
<sequence length="109" mass="12306">MSCKNHDDPPYQGAIYMTFAVPAGIRADTYFRGIAATMTAHGWQEGLEPTQRVYGKTLYKDGVTAIIYRDSDYPNLGIARLYGQCRNMSNHRTDMTAWTDTSDQFAQAR</sequence>
<name>A0AAD1M152_MYCXE</name>
<evidence type="ECO:0008006" key="3">
    <source>
        <dbReference type="Google" id="ProtNLM"/>
    </source>
</evidence>
<dbReference type="Proteomes" id="UP000464624">
    <property type="component" value="Chromosome"/>
</dbReference>
<organism evidence="1 2">
    <name type="scientific">Mycobacterium xenopi</name>
    <dbReference type="NCBI Taxonomy" id="1789"/>
    <lineage>
        <taxon>Bacteria</taxon>
        <taxon>Bacillati</taxon>
        <taxon>Actinomycetota</taxon>
        <taxon>Actinomycetes</taxon>
        <taxon>Mycobacteriales</taxon>
        <taxon>Mycobacteriaceae</taxon>
        <taxon>Mycobacterium</taxon>
    </lineage>
</organism>